<reference evidence="2" key="1">
    <citation type="journal article" date="2021" name="Proc. Natl. Acad. Sci. U.S.A.">
        <title>A Catalog of Tens of Thousands of Viruses from Human Metagenomes Reveals Hidden Associations with Chronic Diseases.</title>
        <authorList>
            <person name="Tisza M.J."/>
            <person name="Buck C.B."/>
        </authorList>
    </citation>
    <scope>NUCLEOTIDE SEQUENCE</scope>
    <source>
        <strain evidence="2">Ct7aK2</strain>
    </source>
</reference>
<accession>A0A8S5U9A3</accession>
<sequence>MRKQELPRGLRNNNPGNIRRNSDVFQGEVTPSKDKEFKQFKTMAHGYRAVFKILSNYYRKYSLTTIRKMITRWAPENENNTSAYVSLVCSYAGIGPDDPLNFDREQMIRIVAGMSKVENGREADMSNVIAGWNLL</sequence>
<proteinExistence type="predicted"/>
<dbReference type="EMBL" id="BK016044">
    <property type="protein sequence ID" value="DAF91040.1"/>
    <property type="molecule type" value="Genomic_DNA"/>
</dbReference>
<name>A0A8S5U9A3_9CAUD</name>
<organism evidence="2">
    <name type="scientific">Siphoviridae sp. ct7aK2</name>
    <dbReference type="NCBI Taxonomy" id="2825351"/>
    <lineage>
        <taxon>Viruses</taxon>
        <taxon>Duplodnaviria</taxon>
        <taxon>Heunggongvirae</taxon>
        <taxon>Uroviricota</taxon>
        <taxon>Caudoviricetes</taxon>
    </lineage>
</organism>
<protein>
    <submittedName>
        <fullName evidence="2">Virion protein</fullName>
    </submittedName>
</protein>
<feature type="region of interest" description="Disordered" evidence="1">
    <location>
        <begin position="1"/>
        <end position="30"/>
    </location>
</feature>
<evidence type="ECO:0000256" key="1">
    <source>
        <dbReference type="SAM" id="MobiDB-lite"/>
    </source>
</evidence>
<evidence type="ECO:0000313" key="2">
    <source>
        <dbReference type="EMBL" id="DAF91040.1"/>
    </source>
</evidence>